<dbReference type="InterPro" id="IPR001509">
    <property type="entry name" value="Epimerase_deHydtase"/>
</dbReference>
<dbReference type="AlphaFoldDB" id="A0A936TE22"/>
<evidence type="ECO:0000313" key="5">
    <source>
        <dbReference type="Proteomes" id="UP000727993"/>
    </source>
</evidence>
<reference evidence="4 5" key="1">
    <citation type="submission" date="2020-10" db="EMBL/GenBank/DDBJ databases">
        <title>Connecting structure to function with the recovery of over 1000 high-quality activated sludge metagenome-assembled genomes encoding full-length rRNA genes using long-read sequencing.</title>
        <authorList>
            <person name="Singleton C.M."/>
            <person name="Petriglieri F."/>
            <person name="Kristensen J.M."/>
            <person name="Kirkegaard R.H."/>
            <person name="Michaelsen T.Y."/>
            <person name="Andersen M.H."/>
            <person name="Karst S.M."/>
            <person name="Dueholm M.S."/>
            <person name="Nielsen P.H."/>
            <person name="Albertsen M."/>
        </authorList>
    </citation>
    <scope>NUCLEOTIDE SEQUENCE [LARGE SCALE GENOMIC DNA]</scope>
    <source>
        <strain evidence="4">Lyne_18-Q3-R50-59_MAXAC.006</strain>
    </source>
</reference>
<dbReference type="NCBIfam" id="TIGR01777">
    <property type="entry name" value="yfcH"/>
    <property type="match status" value="1"/>
</dbReference>
<dbReference type="Pfam" id="PF08338">
    <property type="entry name" value="DUF1731"/>
    <property type="match status" value="1"/>
</dbReference>
<organism evidence="4 5">
    <name type="scientific">Candidatus Neomicrothrix subdominans</name>
    <dbReference type="NCBI Taxonomy" id="2954438"/>
    <lineage>
        <taxon>Bacteria</taxon>
        <taxon>Bacillati</taxon>
        <taxon>Actinomycetota</taxon>
        <taxon>Acidimicrobiia</taxon>
        <taxon>Acidimicrobiales</taxon>
        <taxon>Microthrixaceae</taxon>
        <taxon>Candidatus Neomicrothrix</taxon>
    </lineage>
</organism>
<dbReference type="InterPro" id="IPR010099">
    <property type="entry name" value="SDR39U1"/>
</dbReference>
<dbReference type="Pfam" id="PF01370">
    <property type="entry name" value="Epimerase"/>
    <property type="match status" value="1"/>
</dbReference>
<dbReference type="InterPro" id="IPR036291">
    <property type="entry name" value="NAD(P)-bd_dom_sf"/>
</dbReference>
<evidence type="ECO:0000259" key="3">
    <source>
        <dbReference type="Pfam" id="PF08338"/>
    </source>
</evidence>
<dbReference type="PANTHER" id="PTHR11092:SF0">
    <property type="entry name" value="EPIMERASE FAMILY PROTEIN SDR39U1"/>
    <property type="match status" value="1"/>
</dbReference>
<evidence type="ECO:0000259" key="2">
    <source>
        <dbReference type="Pfam" id="PF01370"/>
    </source>
</evidence>
<evidence type="ECO:0000313" key="4">
    <source>
        <dbReference type="EMBL" id="MBK9296249.1"/>
    </source>
</evidence>
<proteinExistence type="inferred from homology"/>
<protein>
    <submittedName>
        <fullName evidence="4">TIGR01777 family protein</fullName>
    </submittedName>
</protein>
<dbReference type="Proteomes" id="UP000727993">
    <property type="component" value="Unassembled WGS sequence"/>
</dbReference>
<gene>
    <name evidence="4" type="ORF">IPN02_05160</name>
</gene>
<accession>A0A936TE22</accession>
<dbReference type="InterPro" id="IPR013549">
    <property type="entry name" value="DUF1731"/>
</dbReference>
<dbReference type="SUPFAM" id="SSF51735">
    <property type="entry name" value="NAD(P)-binding Rossmann-fold domains"/>
    <property type="match status" value="1"/>
</dbReference>
<feature type="domain" description="NAD-dependent epimerase/dehydratase" evidence="2">
    <location>
        <begin position="3"/>
        <end position="128"/>
    </location>
</feature>
<comment type="caution">
    <text evidence="4">The sequence shown here is derived from an EMBL/GenBank/DDBJ whole genome shotgun (WGS) entry which is preliminary data.</text>
</comment>
<comment type="similarity">
    <text evidence="1">Belongs to the NAD(P)-dependent epimerase/dehydratase family. SDR39U1 subfamily.</text>
</comment>
<feature type="domain" description="DUF1731" evidence="3">
    <location>
        <begin position="249"/>
        <end position="297"/>
    </location>
</feature>
<name>A0A936TE22_9ACTN</name>
<dbReference type="PANTHER" id="PTHR11092">
    <property type="entry name" value="SUGAR NUCLEOTIDE EPIMERASE RELATED"/>
    <property type="match status" value="1"/>
</dbReference>
<dbReference type="Gene3D" id="3.40.50.720">
    <property type="entry name" value="NAD(P)-binding Rossmann-like Domain"/>
    <property type="match status" value="1"/>
</dbReference>
<dbReference type="EMBL" id="JADJZA010000001">
    <property type="protein sequence ID" value="MBK9296249.1"/>
    <property type="molecule type" value="Genomic_DNA"/>
</dbReference>
<sequence length="318" mass="34212">MRVVIAGGAGALGRRLATDFEGAGHDVVILTRSPKSDLRFRQALWDGRAVGDWASELEGAIVVNLAGELVDRRPTATNIELLRRSRVEPTAALAAASRACGVPPRLWLQMSTLAIYGDAGNDVIDETHPPADGPPQMAGVATAWEAATKAVVADRIVRLRTGVVLDNDTPAFNRLTRLARWGLGGRMGPGDQWVSWIHIDDFLASVRFLLDAQAVDGVVHVTSPNPVRNRDMMTELRRAVHRPWSPPMPAPLVHVGAVLLRTDPGLALTGRRCIPNVLDHAGFEFTHERFAGALDHLLTHAGTDRGSAKHRPAGALSG</sequence>
<evidence type="ECO:0000256" key="1">
    <source>
        <dbReference type="ARBA" id="ARBA00009353"/>
    </source>
</evidence>